<feature type="transmembrane region" description="Helical" evidence="1">
    <location>
        <begin position="204"/>
        <end position="228"/>
    </location>
</feature>
<dbReference type="KEGG" id="tva:4750840"/>
<dbReference type="PANTHER" id="PTHR16861">
    <property type="entry name" value="GLYCOPROTEIN 38"/>
    <property type="match status" value="1"/>
</dbReference>
<proteinExistence type="predicted"/>
<reference evidence="2" key="1">
    <citation type="submission" date="2006-10" db="EMBL/GenBank/DDBJ databases">
        <authorList>
            <person name="Amadeo P."/>
            <person name="Zhao Q."/>
            <person name="Wortman J."/>
            <person name="Fraser-Liggett C."/>
            <person name="Carlton J."/>
        </authorList>
    </citation>
    <scope>NUCLEOTIDE SEQUENCE</scope>
    <source>
        <strain evidence="2">G3</strain>
    </source>
</reference>
<evidence type="ECO:0000313" key="2">
    <source>
        <dbReference type="EMBL" id="EAX93122.1"/>
    </source>
</evidence>
<dbReference type="Proteomes" id="UP000001542">
    <property type="component" value="Unassembled WGS sequence"/>
</dbReference>
<gene>
    <name evidence="2" type="ORF">TVAG_234400</name>
</gene>
<sequence>MSDLSKPIKTVKNPFFFNNPSMVSEDGYTATVKCANSSKECKIQIKTEAMPSYAIEDEDEKIDQRLYLTSLKSGKFEVDLKRGIIIYPGFLTKNTIKVVGEPKDKVQIHDVADKPEDENKAPNEVTITGPGTAYGGLHENAGENAEVKATITYESTTEGDKLWFPDFAGWIPQKADLFALGDLKNEASSSKEGDSSDGKLGGGAIAGIVIGVIVVVGIIVGVLVWLFVFKAKKGNDAEAP</sequence>
<evidence type="ECO:0000256" key="1">
    <source>
        <dbReference type="SAM" id="Phobius"/>
    </source>
</evidence>
<accession>A2FPP6</accession>
<organism evidence="2 3">
    <name type="scientific">Trichomonas vaginalis (strain ATCC PRA-98 / G3)</name>
    <dbReference type="NCBI Taxonomy" id="412133"/>
    <lineage>
        <taxon>Eukaryota</taxon>
        <taxon>Metamonada</taxon>
        <taxon>Parabasalia</taxon>
        <taxon>Trichomonadida</taxon>
        <taxon>Trichomonadidae</taxon>
        <taxon>Trichomonas</taxon>
    </lineage>
</organism>
<dbReference type="VEuPathDB" id="TrichDB:TVAG_234400"/>
<protein>
    <submittedName>
        <fullName evidence="2">Uncharacterized protein</fullName>
    </submittedName>
</protein>
<keyword evidence="1" id="KW-1133">Transmembrane helix</keyword>
<name>A2FPP6_TRIV3</name>
<dbReference type="InParanoid" id="A2FPP6"/>
<dbReference type="RefSeq" id="XP_001306052.1">
    <property type="nucleotide sequence ID" value="XM_001306051.1"/>
</dbReference>
<keyword evidence="3" id="KW-1185">Reference proteome</keyword>
<evidence type="ECO:0000313" key="3">
    <source>
        <dbReference type="Proteomes" id="UP000001542"/>
    </source>
</evidence>
<dbReference type="PANTHER" id="PTHR16861:SF4">
    <property type="entry name" value="SH3 DOMAIN PROTEIN (AFU_ORTHOLOGUE AFUA_1G13610)"/>
    <property type="match status" value="1"/>
</dbReference>
<keyword evidence="1" id="KW-0472">Membrane</keyword>
<dbReference type="EMBL" id="DS113929">
    <property type="protein sequence ID" value="EAX93122.1"/>
    <property type="molecule type" value="Genomic_DNA"/>
</dbReference>
<dbReference type="VEuPathDB" id="TrichDB:TVAGG3_0774690"/>
<dbReference type="AlphaFoldDB" id="A2FPP6"/>
<keyword evidence="1" id="KW-0812">Transmembrane</keyword>
<reference evidence="2" key="2">
    <citation type="journal article" date="2007" name="Science">
        <title>Draft genome sequence of the sexually transmitted pathogen Trichomonas vaginalis.</title>
        <authorList>
            <person name="Carlton J.M."/>
            <person name="Hirt R.P."/>
            <person name="Silva J.C."/>
            <person name="Delcher A.L."/>
            <person name="Schatz M."/>
            <person name="Zhao Q."/>
            <person name="Wortman J.R."/>
            <person name="Bidwell S.L."/>
            <person name="Alsmark U.C.M."/>
            <person name="Besteiro S."/>
            <person name="Sicheritz-Ponten T."/>
            <person name="Noel C.J."/>
            <person name="Dacks J.B."/>
            <person name="Foster P.G."/>
            <person name="Simillion C."/>
            <person name="Van de Peer Y."/>
            <person name="Miranda-Saavedra D."/>
            <person name="Barton G.J."/>
            <person name="Westrop G.D."/>
            <person name="Mueller S."/>
            <person name="Dessi D."/>
            <person name="Fiori P.L."/>
            <person name="Ren Q."/>
            <person name="Paulsen I."/>
            <person name="Zhang H."/>
            <person name="Bastida-Corcuera F.D."/>
            <person name="Simoes-Barbosa A."/>
            <person name="Brown M.T."/>
            <person name="Hayes R.D."/>
            <person name="Mukherjee M."/>
            <person name="Okumura C.Y."/>
            <person name="Schneider R."/>
            <person name="Smith A.J."/>
            <person name="Vanacova S."/>
            <person name="Villalvazo M."/>
            <person name="Haas B.J."/>
            <person name="Pertea M."/>
            <person name="Feldblyum T.V."/>
            <person name="Utterback T.R."/>
            <person name="Shu C.L."/>
            <person name="Osoegawa K."/>
            <person name="de Jong P.J."/>
            <person name="Hrdy I."/>
            <person name="Horvathova L."/>
            <person name="Zubacova Z."/>
            <person name="Dolezal P."/>
            <person name="Malik S.B."/>
            <person name="Logsdon J.M. Jr."/>
            <person name="Henze K."/>
            <person name="Gupta A."/>
            <person name="Wang C.C."/>
            <person name="Dunne R.L."/>
            <person name="Upcroft J.A."/>
            <person name="Upcroft P."/>
            <person name="White O."/>
            <person name="Salzberg S.L."/>
            <person name="Tang P."/>
            <person name="Chiu C.-H."/>
            <person name="Lee Y.-S."/>
            <person name="Embley T.M."/>
            <person name="Coombs G.H."/>
            <person name="Mottram J.C."/>
            <person name="Tachezy J."/>
            <person name="Fraser-Liggett C.M."/>
            <person name="Johnson P.J."/>
        </authorList>
    </citation>
    <scope>NUCLEOTIDE SEQUENCE [LARGE SCALE GENOMIC DNA]</scope>
    <source>
        <strain evidence="2">G3</strain>
    </source>
</reference>